<sequence>MQNGSGAGRGRAVSGEQLKIVIVGDGGCGKTSLLMVYAKGDFPETYAPSVFEKYVTMVTHGGKEIQLNLYDTAGQDDYDRLRPLSYQDANLVLICYDVTNPTSFDNVLIKWYPEVRHFCRDVPIILIGCKTDLRKDKERTRKLKAQDQAPITYIQDQAPITYIQVSADLTQDQAPITYIQVSADLTQDQAPITYIQVSADLTQDQAPITYIQVSADLTQDQAPITYIQVSADLTQDQAPITYIQVSADLTQDQALITYIQVSADLTQDQALITYIQVSADLTQDQALITYIQGEVTQKEMNAELYLECSAKYRENVEDIFKEATKIALAANRKARHARKKPHSCTIL</sequence>
<comment type="caution">
    <text evidence="10">The sequence shown here is derived from an EMBL/GenBank/DDBJ whole genome shotgun (WGS) entry which is preliminary data.</text>
</comment>
<evidence type="ECO:0000256" key="4">
    <source>
        <dbReference type="ARBA" id="ARBA00022481"/>
    </source>
</evidence>
<dbReference type="InterPro" id="IPR003578">
    <property type="entry name" value="Small_GTPase_Rho"/>
</dbReference>
<evidence type="ECO:0000256" key="5">
    <source>
        <dbReference type="ARBA" id="ARBA00022741"/>
    </source>
</evidence>
<dbReference type="Gene3D" id="3.40.50.300">
    <property type="entry name" value="P-loop containing nucleotide triphosphate hydrolases"/>
    <property type="match status" value="2"/>
</dbReference>
<evidence type="ECO:0000313" key="10">
    <source>
        <dbReference type="EMBL" id="KAK1800334.1"/>
    </source>
</evidence>
<dbReference type="PROSITE" id="PS51421">
    <property type="entry name" value="RAS"/>
    <property type="match status" value="1"/>
</dbReference>
<proteinExistence type="inferred from homology"/>
<evidence type="ECO:0000256" key="1">
    <source>
        <dbReference type="ARBA" id="ARBA00004342"/>
    </source>
</evidence>
<dbReference type="SMART" id="SM00174">
    <property type="entry name" value="RHO"/>
    <property type="match status" value="1"/>
</dbReference>
<keyword evidence="7" id="KW-0472">Membrane</keyword>
<keyword evidence="8" id="KW-0449">Lipoprotein</keyword>
<comment type="similarity">
    <text evidence="2">Belongs to the small GTPase superfamily. Rho family.</text>
</comment>
<dbReference type="InterPro" id="IPR001806">
    <property type="entry name" value="Small_GTPase"/>
</dbReference>
<keyword evidence="11" id="KW-1185">Reference proteome</keyword>
<evidence type="ECO:0000256" key="2">
    <source>
        <dbReference type="ARBA" id="ARBA00010142"/>
    </source>
</evidence>
<dbReference type="SMART" id="SM00176">
    <property type="entry name" value="RAN"/>
    <property type="match status" value="1"/>
</dbReference>
<dbReference type="PRINTS" id="PR00449">
    <property type="entry name" value="RASTRNSFRMNG"/>
</dbReference>
<dbReference type="Pfam" id="PF00071">
    <property type="entry name" value="Ras"/>
    <property type="match status" value="1"/>
</dbReference>
<dbReference type="SUPFAM" id="SSF52540">
    <property type="entry name" value="P-loop containing nucleoside triphosphate hydrolases"/>
    <property type="match status" value="1"/>
</dbReference>
<dbReference type="GO" id="GO:0005886">
    <property type="term" value="C:plasma membrane"/>
    <property type="evidence" value="ECO:0007669"/>
    <property type="project" value="UniProtKB-SubCell"/>
</dbReference>
<keyword evidence="4" id="KW-0488">Methylation</keyword>
<dbReference type="InterPro" id="IPR005225">
    <property type="entry name" value="Small_GTP-bd"/>
</dbReference>
<reference evidence="10" key="1">
    <citation type="submission" date="2023-03" db="EMBL/GenBank/DDBJ databases">
        <title>Electrophorus voltai genome.</title>
        <authorList>
            <person name="Bian C."/>
        </authorList>
    </citation>
    <scope>NUCLEOTIDE SEQUENCE</scope>
    <source>
        <strain evidence="10">CB-2022</strain>
        <tissue evidence="10">Muscle</tissue>
    </source>
</reference>
<dbReference type="PROSITE" id="PS51419">
    <property type="entry name" value="RAB"/>
    <property type="match status" value="1"/>
</dbReference>
<keyword evidence="5" id="KW-0547">Nucleotide-binding</keyword>
<evidence type="ECO:0000256" key="6">
    <source>
        <dbReference type="ARBA" id="ARBA00023134"/>
    </source>
</evidence>
<dbReference type="AlphaFoldDB" id="A0AAD8ZKK5"/>
<dbReference type="EMBL" id="JAROKS010000010">
    <property type="protein sequence ID" value="KAK1800334.1"/>
    <property type="molecule type" value="Genomic_DNA"/>
</dbReference>
<evidence type="ECO:0000256" key="9">
    <source>
        <dbReference type="ARBA" id="ARBA00023289"/>
    </source>
</evidence>
<keyword evidence="9" id="KW-0636">Prenylation</keyword>
<comment type="subcellular location">
    <subcellularLocation>
        <location evidence="1">Cell membrane</location>
        <topology evidence="1">Lipid-anchor</topology>
        <orientation evidence="1">Cytoplasmic side</orientation>
    </subcellularLocation>
</comment>
<protein>
    <submittedName>
        <fullName evidence="10">Uncharacterized protein</fullName>
    </submittedName>
</protein>
<dbReference type="SMART" id="SM00173">
    <property type="entry name" value="RAS"/>
    <property type="match status" value="1"/>
</dbReference>
<evidence type="ECO:0000256" key="3">
    <source>
        <dbReference type="ARBA" id="ARBA00022475"/>
    </source>
</evidence>
<accession>A0AAD8ZKK5</accession>
<gene>
    <name evidence="10" type="ORF">P4O66_005482</name>
</gene>
<dbReference type="PANTHER" id="PTHR24072">
    <property type="entry name" value="RHO FAMILY GTPASE"/>
    <property type="match status" value="1"/>
</dbReference>
<dbReference type="GO" id="GO:0003924">
    <property type="term" value="F:GTPase activity"/>
    <property type="evidence" value="ECO:0007669"/>
    <property type="project" value="InterPro"/>
</dbReference>
<name>A0AAD8ZKK5_9TELE</name>
<dbReference type="GO" id="GO:0007264">
    <property type="term" value="P:small GTPase-mediated signal transduction"/>
    <property type="evidence" value="ECO:0007669"/>
    <property type="project" value="InterPro"/>
</dbReference>
<dbReference type="PROSITE" id="PS51420">
    <property type="entry name" value="RHO"/>
    <property type="match status" value="1"/>
</dbReference>
<keyword evidence="6" id="KW-0342">GTP-binding</keyword>
<dbReference type="NCBIfam" id="TIGR00231">
    <property type="entry name" value="small_GTP"/>
    <property type="match status" value="1"/>
</dbReference>
<dbReference type="GO" id="GO:0005525">
    <property type="term" value="F:GTP binding"/>
    <property type="evidence" value="ECO:0007669"/>
    <property type="project" value="UniProtKB-KW"/>
</dbReference>
<dbReference type="Proteomes" id="UP001239994">
    <property type="component" value="Unassembled WGS sequence"/>
</dbReference>
<evidence type="ECO:0000313" key="11">
    <source>
        <dbReference type="Proteomes" id="UP001239994"/>
    </source>
</evidence>
<dbReference type="InterPro" id="IPR027417">
    <property type="entry name" value="P-loop_NTPase"/>
</dbReference>
<dbReference type="FunFam" id="3.40.50.300:FF:000983">
    <property type="entry name" value="Rho family GTPase"/>
    <property type="match status" value="1"/>
</dbReference>
<organism evidence="10 11">
    <name type="scientific">Electrophorus voltai</name>
    <dbReference type="NCBI Taxonomy" id="2609070"/>
    <lineage>
        <taxon>Eukaryota</taxon>
        <taxon>Metazoa</taxon>
        <taxon>Chordata</taxon>
        <taxon>Craniata</taxon>
        <taxon>Vertebrata</taxon>
        <taxon>Euteleostomi</taxon>
        <taxon>Actinopterygii</taxon>
        <taxon>Neopterygii</taxon>
        <taxon>Teleostei</taxon>
        <taxon>Ostariophysi</taxon>
        <taxon>Gymnotiformes</taxon>
        <taxon>Gymnotoidei</taxon>
        <taxon>Gymnotidae</taxon>
        <taxon>Electrophorus</taxon>
    </lineage>
</organism>
<keyword evidence="3" id="KW-1003">Cell membrane</keyword>
<evidence type="ECO:0000256" key="8">
    <source>
        <dbReference type="ARBA" id="ARBA00023288"/>
    </source>
</evidence>
<evidence type="ECO:0000256" key="7">
    <source>
        <dbReference type="ARBA" id="ARBA00023136"/>
    </source>
</evidence>
<dbReference type="SMART" id="SM00175">
    <property type="entry name" value="RAB"/>
    <property type="match status" value="1"/>
</dbReference>